<organism evidence="1 2">
    <name type="scientific">Rubroshorea leprosula</name>
    <dbReference type="NCBI Taxonomy" id="152421"/>
    <lineage>
        <taxon>Eukaryota</taxon>
        <taxon>Viridiplantae</taxon>
        <taxon>Streptophyta</taxon>
        <taxon>Embryophyta</taxon>
        <taxon>Tracheophyta</taxon>
        <taxon>Spermatophyta</taxon>
        <taxon>Magnoliopsida</taxon>
        <taxon>eudicotyledons</taxon>
        <taxon>Gunneridae</taxon>
        <taxon>Pentapetalae</taxon>
        <taxon>rosids</taxon>
        <taxon>malvids</taxon>
        <taxon>Malvales</taxon>
        <taxon>Dipterocarpaceae</taxon>
        <taxon>Rubroshorea</taxon>
    </lineage>
</organism>
<evidence type="ECO:0000313" key="2">
    <source>
        <dbReference type="Proteomes" id="UP001054252"/>
    </source>
</evidence>
<dbReference type="Proteomes" id="UP001054252">
    <property type="component" value="Unassembled WGS sequence"/>
</dbReference>
<dbReference type="AlphaFoldDB" id="A0AAV5MJH0"/>
<keyword evidence="2" id="KW-1185">Reference proteome</keyword>
<gene>
    <name evidence="1" type="ORF">SLEP1_g56034</name>
</gene>
<accession>A0AAV5MJH0</accession>
<reference evidence="1 2" key="1">
    <citation type="journal article" date="2021" name="Commun. Biol.">
        <title>The genome of Shorea leprosula (Dipterocarpaceae) highlights the ecological relevance of drought in aseasonal tropical rainforests.</title>
        <authorList>
            <person name="Ng K.K.S."/>
            <person name="Kobayashi M.J."/>
            <person name="Fawcett J.A."/>
            <person name="Hatakeyama M."/>
            <person name="Paape T."/>
            <person name="Ng C.H."/>
            <person name="Ang C.C."/>
            <person name="Tnah L.H."/>
            <person name="Lee C.T."/>
            <person name="Nishiyama T."/>
            <person name="Sese J."/>
            <person name="O'Brien M.J."/>
            <person name="Copetti D."/>
            <person name="Mohd Noor M.I."/>
            <person name="Ong R.C."/>
            <person name="Putra M."/>
            <person name="Sireger I.Z."/>
            <person name="Indrioko S."/>
            <person name="Kosugi Y."/>
            <person name="Izuno A."/>
            <person name="Isagi Y."/>
            <person name="Lee S.L."/>
            <person name="Shimizu K.K."/>
        </authorList>
    </citation>
    <scope>NUCLEOTIDE SEQUENCE [LARGE SCALE GENOMIC DNA]</scope>
    <source>
        <strain evidence="1">214</strain>
    </source>
</reference>
<protein>
    <submittedName>
        <fullName evidence="1">Uncharacterized protein</fullName>
    </submittedName>
</protein>
<evidence type="ECO:0000313" key="1">
    <source>
        <dbReference type="EMBL" id="GKV49274.1"/>
    </source>
</evidence>
<name>A0AAV5MJH0_9ROSI</name>
<dbReference type="EMBL" id="BPVZ01000292">
    <property type="protein sequence ID" value="GKV49274.1"/>
    <property type="molecule type" value="Genomic_DNA"/>
</dbReference>
<proteinExistence type="predicted"/>
<comment type="caution">
    <text evidence="1">The sequence shown here is derived from an EMBL/GenBank/DDBJ whole genome shotgun (WGS) entry which is preliminary data.</text>
</comment>
<sequence>MGGGRRKLCVSVEGEIRTARGNRIRRKGTARAWRDGTEGELGKGCVEVMMGAVLFVLFEWEED</sequence>